<dbReference type="PANTHER" id="PTHR45528">
    <property type="entry name" value="SENSOR HISTIDINE KINASE CPXA"/>
    <property type="match status" value="1"/>
</dbReference>
<dbReference type="CDD" id="cd00075">
    <property type="entry name" value="HATPase"/>
    <property type="match status" value="1"/>
</dbReference>
<keyword evidence="9 16" id="KW-0418">Kinase</keyword>
<dbReference type="RefSeq" id="WP_029159115.1">
    <property type="nucleotide sequence ID" value="NZ_CP009933.1"/>
</dbReference>
<feature type="transmembrane region" description="Helical" evidence="14">
    <location>
        <begin position="12"/>
        <end position="34"/>
    </location>
</feature>
<keyword evidence="7 14" id="KW-0812">Transmembrane</keyword>
<reference evidence="16 17" key="1">
    <citation type="journal article" date="2015" name="J. Biotechnol.">
        <title>Complete genome sequence of a malodorant-producing acetogen, Clostridium scatologenes ATCC 25775(T).</title>
        <authorList>
            <person name="Zhu Z."/>
            <person name="Guo T."/>
            <person name="Zheng H."/>
            <person name="Song T."/>
            <person name="Ouyang P."/>
            <person name="Xie J."/>
        </authorList>
    </citation>
    <scope>NUCLEOTIDE SEQUENCE [LARGE SCALE GENOMIC DNA]</scope>
    <source>
        <strain evidence="16 17">ATCC 25775</strain>
    </source>
</reference>
<dbReference type="EMBL" id="CP009933">
    <property type="protein sequence ID" value="AKA70939.1"/>
    <property type="molecule type" value="Genomic_DNA"/>
</dbReference>
<dbReference type="SMART" id="SM00387">
    <property type="entry name" value="HATPase_c"/>
    <property type="match status" value="1"/>
</dbReference>
<keyword evidence="5" id="KW-0597">Phosphoprotein</keyword>
<evidence type="ECO:0000256" key="14">
    <source>
        <dbReference type="SAM" id="Phobius"/>
    </source>
</evidence>
<dbReference type="AlphaFoldDB" id="A0A0E3K2M6"/>
<dbReference type="GO" id="GO:0005524">
    <property type="term" value="F:ATP binding"/>
    <property type="evidence" value="ECO:0007669"/>
    <property type="project" value="UniProtKB-KW"/>
</dbReference>
<dbReference type="KEGG" id="csq:CSCA_3814"/>
<evidence type="ECO:0000256" key="12">
    <source>
        <dbReference type="ARBA" id="ARBA00023012"/>
    </source>
</evidence>
<feature type="domain" description="Histidine kinase" evidence="15">
    <location>
        <begin position="246"/>
        <end position="459"/>
    </location>
</feature>
<comment type="catalytic activity">
    <reaction evidence="1">
        <text>ATP + protein L-histidine = ADP + protein N-phospho-L-histidine.</text>
        <dbReference type="EC" id="2.7.13.3"/>
    </reaction>
</comment>
<dbReference type="InterPro" id="IPR036890">
    <property type="entry name" value="HATPase_C_sf"/>
</dbReference>
<gene>
    <name evidence="16" type="ORF">CSCA_3814</name>
</gene>
<dbReference type="PRINTS" id="PR00344">
    <property type="entry name" value="BCTRLSENSOR"/>
</dbReference>
<dbReference type="InterPro" id="IPR004358">
    <property type="entry name" value="Sig_transdc_His_kin-like_C"/>
</dbReference>
<keyword evidence="10" id="KW-0067">ATP-binding</keyword>
<keyword evidence="8" id="KW-0547">Nucleotide-binding</keyword>
<dbReference type="Gene3D" id="1.10.287.130">
    <property type="match status" value="1"/>
</dbReference>
<evidence type="ECO:0000259" key="15">
    <source>
        <dbReference type="PROSITE" id="PS50109"/>
    </source>
</evidence>
<dbReference type="GO" id="GO:0005886">
    <property type="term" value="C:plasma membrane"/>
    <property type="evidence" value="ECO:0007669"/>
    <property type="project" value="UniProtKB-SubCell"/>
</dbReference>
<dbReference type="CDD" id="cd00082">
    <property type="entry name" value="HisKA"/>
    <property type="match status" value="1"/>
</dbReference>
<dbReference type="InterPro" id="IPR005467">
    <property type="entry name" value="His_kinase_dom"/>
</dbReference>
<keyword evidence="12" id="KW-0902">Two-component regulatory system</keyword>
<dbReference type="STRING" id="1548.CSCA_3814"/>
<protein>
    <recommendedName>
        <fullName evidence="3">histidine kinase</fullName>
        <ecNumber evidence="3">2.7.13.3</ecNumber>
    </recommendedName>
</protein>
<comment type="subcellular location">
    <subcellularLocation>
        <location evidence="2">Cell membrane</location>
        <topology evidence="2">Multi-pass membrane protein</topology>
    </subcellularLocation>
</comment>
<dbReference type="InterPro" id="IPR003661">
    <property type="entry name" value="HisK_dim/P_dom"/>
</dbReference>
<dbReference type="HOGENOM" id="CLU_000445_89_26_9"/>
<dbReference type="InterPro" id="IPR003594">
    <property type="entry name" value="HATPase_dom"/>
</dbReference>
<evidence type="ECO:0000256" key="13">
    <source>
        <dbReference type="ARBA" id="ARBA00023136"/>
    </source>
</evidence>
<feature type="transmembrane region" description="Helical" evidence="14">
    <location>
        <begin position="161"/>
        <end position="182"/>
    </location>
</feature>
<evidence type="ECO:0000313" key="17">
    <source>
        <dbReference type="Proteomes" id="UP000033115"/>
    </source>
</evidence>
<evidence type="ECO:0000256" key="5">
    <source>
        <dbReference type="ARBA" id="ARBA00022553"/>
    </source>
</evidence>
<name>A0A0E3K2M6_CLOSL</name>
<dbReference type="PANTHER" id="PTHR45528:SF1">
    <property type="entry name" value="SENSOR HISTIDINE KINASE CPXA"/>
    <property type="match status" value="1"/>
</dbReference>
<dbReference type="EC" id="2.7.13.3" evidence="3"/>
<evidence type="ECO:0000256" key="11">
    <source>
        <dbReference type="ARBA" id="ARBA00022989"/>
    </source>
</evidence>
<keyword evidence="17" id="KW-1185">Reference proteome</keyword>
<evidence type="ECO:0000256" key="9">
    <source>
        <dbReference type="ARBA" id="ARBA00022777"/>
    </source>
</evidence>
<dbReference type="Proteomes" id="UP000033115">
    <property type="component" value="Chromosome"/>
</dbReference>
<organism evidence="16 17">
    <name type="scientific">Clostridium scatologenes</name>
    <dbReference type="NCBI Taxonomy" id="1548"/>
    <lineage>
        <taxon>Bacteria</taxon>
        <taxon>Bacillati</taxon>
        <taxon>Bacillota</taxon>
        <taxon>Clostridia</taxon>
        <taxon>Eubacteriales</taxon>
        <taxon>Clostridiaceae</taxon>
        <taxon>Clostridium</taxon>
    </lineage>
</organism>
<feature type="transmembrane region" description="Helical" evidence="14">
    <location>
        <begin position="121"/>
        <end position="141"/>
    </location>
</feature>
<keyword evidence="11 14" id="KW-1133">Transmembrane helix</keyword>
<dbReference type="PROSITE" id="PS50109">
    <property type="entry name" value="HIS_KIN"/>
    <property type="match status" value="1"/>
</dbReference>
<evidence type="ECO:0000256" key="6">
    <source>
        <dbReference type="ARBA" id="ARBA00022679"/>
    </source>
</evidence>
<dbReference type="InterPro" id="IPR050398">
    <property type="entry name" value="HssS/ArlS-like"/>
</dbReference>
<dbReference type="Pfam" id="PF00512">
    <property type="entry name" value="HisKA"/>
    <property type="match status" value="1"/>
</dbReference>
<evidence type="ECO:0000313" key="16">
    <source>
        <dbReference type="EMBL" id="AKA70939.1"/>
    </source>
</evidence>
<dbReference type="GO" id="GO:0000155">
    <property type="term" value="F:phosphorelay sensor kinase activity"/>
    <property type="evidence" value="ECO:0007669"/>
    <property type="project" value="InterPro"/>
</dbReference>
<accession>A0A0E3K2M6</accession>
<proteinExistence type="predicted"/>
<evidence type="ECO:0000256" key="2">
    <source>
        <dbReference type="ARBA" id="ARBA00004651"/>
    </source>
</evidence>
<evidence type="ECO:0000256" key="10">
    <source>
        <dbReference type="ARBA" id="ARBA00022840"/>
    </source>
</evidence>
<evidence type="ECO:0000256" key="3">
    <source>
        <dbReference type="ARBA" id="ARBA00012438"/>
    </source>
</evidence>
<keyword evidence="4" id="KW-1003">Cell membrane</keyword>
<sequence>MKVDYKRLLHTYVTLFIGLILILVIITVVTFKVITIKKPNGDMALSNWPRIFTQEFSQEITVNKDKHFITEEGREKLKENKLWIQIIDKDGNEIESYNKPKNVKQRYSQVDLLKQQESNEVFISTVTLNGKDFIYLIGFYNKISKVTMYLDNNEFISGKSIILPILGVIIFIVIVLGGVYGIRLTREMSKIIRSLEKISLRNYEAKESKGEFGVIYENLNRLDNELKLREKKRYMDDKLRKEWISNITHDLKTPLSPIKGYAELIANPIGNNNLERTQVYGETILKNILYAEKLIDDLKLTYQLENGMLPLNKKNGNIVRFVKEIVIDILNNPEFQHKNINFHSDEEVINTDYDCLLLKRALMNLIYNSIIHNDDDTEIKILIEKCGNARICICDNGRGMSEDEVENLFVRYYRGANTDKKTEGTGLGMAIANEIIQGHNWNIYVESELGKGTKFTIEF</sequence>
<evidence type="ECO:0000256" key="8">
    <source>
        <dbReference type="ARBA" id="ARBA00022741"/>
    </source>
</evidence>
<keyword evidence="13 14" id="KW-0472">Membrane</keyword>
<dbReference type="SUPFAM" id="SSF55874">
    <property type="entry name" value="ATPase domain of HSP90 chaperone/DNA topoisomerase II/histidine kinase"/>
    <property type="match status" value="1"/>
</dbReference>
<evidence type="ECO:0000256" key="7">
    <source>
        <dbReference type="ARBA" id="ARBA00022692"/>
    </source>
</evidence>
<dbReference type="Pfam" id="PF02518">
    <property type="entry name" value="HATPase_c"/>
    <property type="match status" value="1"/>
</dbReference>
<keyword evidence="6" id="KW-0808">Transferase</keyword>
<evidence type="ECO:0000256" key="1">
    <source>
        <dbReference type="ARBA" id="ARBA00000085"/>
    </source>
</evidence>
<dbReference type="SMART" id="SM00388">
    <property type="entry name" value="HisKA"/>
    <property type="match status" value="1"/>
</dbReference>
<evidence type="ECO:0000256" key="4">
    <source>
        <dbReference type="ARBA" id="ARBA00022475"/>
    </source>
</evidence>
<dbReference type="InterPro" id="IPR036097">
    <property type="entry name" value="HisK_dim/P_sf"/>
</dbReference>
<dbReference type="SUPFAM" id="SSF47384">
    <property type="entry name" value="Homodimeric domain of signal transducing histidine kinase"/>
    <property type="match status" value="1"/>
</dbReference>
<dbReference type="Gene3D" id="3.30.565.10">
    <property type="entry name" value="Histidine kinase-like ATPase, C-terminal domain"/>
    <property type="match status" value="1"/>
</dbReference>